<gene>
    <name evidence="2" type="ORF">AVDCRST_MAG41-2544</name>
</gene>
<organism evidence="2">
    <name type="scientific">uncultured Mycobacteriales bacterium</name>
    <dbReference type="NCBI Taxonomy" id="581187"/>
    <lineage>
        <taxon>Bacteria</taxon>
        <taxon>Bacillati</taxon>
        <taxon>Actinomycetota</taxon>
        <taxon>Actinomycetes</taxon>
        <taxon>Mycobacteriales</taxon>
        <taxon>environmental samples</taxon>
    </lineage>
</organism>
<dbReference type="EMBL" id="CADCTP010000238">
    <property type="protein sequence ID" value="CAA9265195.1"/>
    <property type="molecule type" value="Genomic_DNA"/>
</dbReference>
<feature type="coiled-coil region" evidence="1">
    <location>
        <begin position="47"/>
        <end position="74"/>
    </location>
</feature>
<feature type="non-terminal residue" evidence="2">
    <location>
        <position position="1"/>
    </location>
</feature>
<keyword evidence="1" id="KW-0175">Coiled coil</keyword>
<proteinExistence type="predicted"/>
<reference evidence="2" key="1">
    <citation type="submission" date="2020-02" db="EMBL/GenBank/DDBJ databases">
        <authorList>
            <person name="Meier V. D."/>
        </authorList>
    </citation>
    <scope>NUCLEOTIDE SEQUENCE</scope>
    <source>
        <strain evidence="2">AVDCRST_MAG41</strain>
    </source>
</reference>
<name>A0A6J4J2F8_9ACTN</name>
<evidence type="ECO:0000256" key="1">
    <source>
        <dbReference type="SAM" id="Coils"/>
    </source>
</evidence>
<evidence type="ECO:0000313" key="2">
    <source>
        <dbReference type="EMBL" id="CAA9265195.1"/>
    </source>
</evidence>
<accession>A0A6J4J2F8</accession>
<dbReference type="AlphaFoldDB" id="A0A6J4J2F8"/>
<sequence>AGMAGSWTGAAAAAAGAEAAGLATITGDKGSRVAEGATAFTDYGTALATARAAVATLRRQADQADQDARSEANRTGQGLPYEDRRAIYESLRGQALVPLRQRHRAVLETLDRAAATAAGRLTAAVPEYSAGMSPAAVAVAVRRSVAARLPALEQLDGTTRGRELAAELGPLLERGQRIPDALLARLEADAGNPWFAKTLLETLGPRAPHWSMLVMNANGFPKDHNERVITGFARLLALGTRTEGPAALSDAYVRDLLAPLDQHDGLGVQYAWHLGHLLHFGGRFGTDFLTRAGDRLHALDRAGHDGQLYTMVGGILNRPLTHDRVPDDAMQAYFTSVARDAAAARAFFHGHPERLAHHLLDRRTDDYLGDRGESLGAAIAAATRVHDDGTAGRESAEVTADLVRTLGGKEHDFLVEHDREKVLPHLATVLNGYSADVFYALSRTDYGGAAGTGARPGQPELGTKEWGVDFAAADLRGVLAQLDHDTEAYKSVVAAQLSASELFLRDKLAAAREDPPRRDQLLQSYARGHGLVLNQLFSTHIDTQVAMGKLDDFDRTHDLRVADAVSGTLLTIMPLYPPLAIPATVLSMGKGATMPFLYEGLATSASADAARSESVREVDRWYSATLGNMVVTMQDGGGFAGTPAEADSWQSAHGVGAADRFTGPGGRVLEPAAMTEGQRAAYQRWLSDPENEAVRVEMVRVFTALDAAGGGRGG</sequence>
<protein>
    <submittedName>
        <fullName evidence="2">Uncharacterized protein</fullName>
    </submittedName>
</protein>